<accession>A0ABS9UM98</accession>
<evidence type="ECO:0000313" key="1">
    <source>
        <dbReference type="EMBL" id="MCH7397739.1"/>
    </source>
</evidence>
<sequence length="150" mass="17282">MKRIKKLLTFLSTVILLTSCEGFKVLTIHNTSANEAKVTVRPGLDYSDKKQIHNYPNNQTSDSTTVVLKPDSSMTILSIFTGMMFNVKIKESDLRTDYLRIETKTDTIVAKSRNEILQLLNDDRTRYRRKTDKDKVMASSRNFGNIFIRK</sequence>
<evidence type="ECO:0000313" key="2">
    <source>
        <dbReference type="Proteomes" id="UP001165488"/>
    </source>
</evidence>
<evidence type="ECO:0008006" key="3">
    <source>
        <dbReference type="Google" id="ProtNLM"/>
    </source>
</evidence>
<keyword evidence="2" id="KW-1185">Reference proteome</keyword>
<proteinExistence type="predicted"/>
<dbReference type="EMBL" id="JAKZGS010000004">
    <property type="protein sequence ID" value="MCH7397739.1"/>
    <property type="molecule type" value="Genomic_DNA"/>
</dbReference>
<gene>
    <name evidence="1" type="ORF">MM236_07060</name>
</gene>
<organism evidence="1 2">
    <name type="scientific">Belliella calami</name>
    <dbReference type="NCBI Taxonomy" id="2923436"/>
    <lineage>
        <taxon>Bacteria</taxon>
        <taxon>Pseudomonadati</taxon>
        <taxon>Bacteroidota</taxon>
        <taxon>Cytophagia</taxon>
        <taxon>Cytophagales</taxon>
        <taxon>Cyclobacteriaceae</taxon>
        <taxon>Belliella</taxon>
    </lineage>
</organism>
<reference evidence="1" key="1">
    <citation type="submission" date="2022-03" db="EMBL/GenBank/DDBJ databases">
        <title>De novo assembled genomes of Belliella spp. (Cyclobacteriaceae) strains.</title>
        <authorList>
            <person name="Szabo A."/>
            <person name="Korponai K."/>
            <person name="Felfoldi T."/>
        </authorList>
    </citation>
    <scope>NUCLEOTIDE SEQUENCE</scope>
    <source>
        <strain evidence="1">DSM 107340</strain>
    </source>
</reference>
<dbReference type="PROSITE" id="PS51257">
    <property type="entry name" value="PROKAR_LIPOPROTEIN"/>
    <property type="match status" value="1"/>
</dbReference>
<comment type="caution">
    <text evidence="1">The sequence shown here is derived from an EMBL/GenBank/DDBJ whole genome shotgun (WGS) entry which is preliminary data.</text>
</comment>
<name>A0ABS9UM98_9BACT</name>
<dbReference type="RefSeq" id="WP_241274251.1">
    <property type="nucleotide sequence ID" value="NZ_JAKZGS010000004.1"/>
</dbReference>
<dbReference type="Proteomes" id="UP001165488">
    <property type="component" value="Unassembled WGS sequence"/>
</dbReference>
<protein>
    <recommendedName>
        <fullName evidence="3">Lipoprotein</fullName>
    </recommendedName>
</protein>